<keyword evidence="11" id="KW-1185">Reference proteome</keyword>
<comment type="caution">
    <text evidence="10">The sequence shown here is derived from an EMBL/GenBank/DDBJ whole genome shotgun (WGS) entry which is preliminary data.</text>
</comment>
<evidence type="ECO:0000313" key="11">
    <source>
        <dbReference type="Proteomes" id="UP000313645"/>
    </source>
</evidence>
<evidence type="ECO:0000313" key="10">
    <source>
        <dbReference type="EMBL" id="TBW58793.1"/>
    </source>
</evidence>
<name>A0ABY1ZTH7_9GAMM</name>
<keyword evidence="2 8" id="KW-0732">Signal</keyword>
<evidence type="ECO:0000256" key="3">
    <source>
        <dbReference type="ARBA" id="ARBA00022801"/>
    </source>
</evidence>
<evidence type="ECO:0000259" key="9">
    <source>
        <dbReference type="Pfam" id="PF00768"/>
    </source>
</evidence>
<keyword evidence="3" id="KW-0378">Hydrolase</keyword>
<evidence type="ECO:0000256" key="5">
    <source>
        <dbReference type="ARBA" id="ARBA00022984"/>
    </source>
</evidence>
<evidence type="ECO:0000256" key="4">
    <source>
        <dbReference type="ARBA" id="ARBA00022960"/>
    </source>
</evidence>
<gene>
    <name evidence="10" type="ORF">EZI54_02685</name>
</gene>
<sequence>MLWGGCRPQFLFLFLWLGLAARAWAAPDPANLELASVNAAVAYMDDGDLIYSKHPDRSVPIASVTKLMTAVVVMDAGQPLDEWIEVYKRHRAAPNNGYSRIRIGSSLKRGDMLRIALMSSENLAAYTLARHYPGGFDAFVGAMNAKARELGMTHSHFVEPTGLSPKNHSSAGDLVKLVRAAFRHPELRRYTTTEYYTAHFRQPRYSLAFGNTNVLVHRKSWQVELSKTGYLNEAGRCLILVTRVDGREVISVLLDSFGTRTPIGDAGRVKRWLTTGHGGAIARAARDYENRRNAYYAKESTGSTATTTAKVDP</sequence>
<dbReference type="InterPro" id="IPR012338">
    <property type="entry name" value="Beta-lactam/transpept-like"/>
</dbReference>
<keyword evidence="4" id="KW-0133">Cell shape</keyword>
<reference evidence="10 11" key="1">
    <citation type="submission" date="2019-02" db="EMBL/GenBank/DDBJ databases">
        <title>Marinobacter halodurans sp. nov., a marine bacterium isolated from sea tidal flat.</title>
        <authorList>
            <person name="Yoo Y."/>
            <person name="Lee D.W."/>
            <person name="Kim B.S."/>
            <person name="Kim J.-J."/>
        </authorList>
    </citation>
    <scope>NUCLEOTIDE SEQUENCE [LARGE SCALE GENOMIC DNA]</scope>
    <source>
        <strain evidence="10 11">YJ-S3-2</strain>
    </source>
</reference>
<evidence type="ECO:0000256" key="7">
    <source>
        <dbReference type="RuleBase" id="RU004016"/>
    </source>
</evidence>
<keyword evidence="5" id="KW-0573">Peptidoglycan synthesis</keyword>
<dbReference type="SUPFAM" id="SSF56601">
    <property type="entry name" value="beta-lactamase/transpeptidase-like"/>
    <property type="match status" value="1"/>
</dbReference>
<feature type="signal peptide" evidence="8">
    <location>
        <begin position="1"/>
        <end position="25"/>
    </location>
</feature>
<dbReference type="PANTHER" id="PTHR21581:SF26">
    <property type="entry name" value="D-ALANYL-D-ALANINE ENDOPEPTIDASE"/>
    <property type="match status" value="1"/>
</dbReference>
<dbReference type="Pfam" id="PF00768">
    <property type="entry name" value="Peptidase_S11"/>
    <property type="match status" value="1"/>
</dbReference>
<evidence type="ECO:0000256" key="8">
    <source>
        <dbReference type="SAM" id="SignalP"/>
    </source>
</evidence>
<protein>
    <submittedName>
        <fullName evidence="10">D-alanyl-D-alanine endopeptidase</fullName>
    </submittedName>
</protein>
<dbReference type="InterPro" id="IPR018044">
    <property type="entry name" value="Peptidase_S11"/>
</dbReference>
<comment type="similarity">
    <text evidence="1 7">Belongs to the peptidase S11 family.</text>
</comment>
<feature type="chain" id="PRO_5046681609" evidence="8">
    <location>
        <begin position="26"/>
        <end position="313"/>
    </location>
</feature>
<dbReference type="PANTHER" id="PTHR21581">
    <property type="entry name" value="D-ALANYL-D-ALANINE CARBOXYPEPTIDASE"/>
    <property type="match status" value="1"/>
</dbReference>
<dbReference type="Proteomes" id="UP000313645">
    <property type="component" value="Unassembled WGS sequence"/>
</dbReference>
<evidence type="ECO:0000256" key="1">
    <source>
        <dbReference type="ARBA" id="ARBA00007164"/>
    </source>
</evidence>
<dbReference type="PRINTS" id="PR00725">
    <property type="entry name" value="DADACBPTASE1"/>
</dbReference>
<dbReference type="Gene3D" id="3.40.710.10">
    <property type="entry name" value="DD-peptidase/beta-lactamase superfamily"/>
    <property type="match status" value="1"/>
</dbReference>
<dbReference type="RefSeq" id="WP_131478774.1">
    <property type="nucleotide sequence ID" value="NZ_SJDL01000003.1"/>
</dbReference>
<accession>A0ABY1ZTH7</accession>
<proteinExistence type="inferred from homology"/>
<evidence type="ECO:0000256" key="2">
    <source>
        <dbReference type="ARBA" id="ARBA00022729"/>
    </source>
</evidence>
<keyword evidence="6" id="KW-0961">Cell wall biogenesis/degradation</keyword>
<organism evidence="10 11">
    <name type="scientific">Marinobacter halodurans</name>
    <dbReference type="NCBI Taxonomy" id="2528979"/>
    <lineage>
        <taxon>Bacteria</taxon>
        <taxon>Pseudomonadati</taxon>
        <taxon>Pseudomonadota</taxon>
        <taxon>Gammaproteobacteria</taxon>
        <taxon>Pseudomonadales</taxon>
        <taxon>Marinobacteraceae</taxon>
        <taxon>Marinobacter</taxon>
    </lineage>
</organism>
<evidence type="ECO:0000256" key="6">
    <source>
        <dbReference type="ARBA" id="ARBA00023316"/>
    </source>
</evidence>
<dbReference type="InterPro" id="IPR001967">
    <property type="entry name" value="Peptidase_S11_N"/>
</dbReference>
<dbReference type="EMBL" id="SJDL01000003">
    <property type="protein sequence ID" value="TBW58793.1"/>
    <property type="molecule type" value="Genomic_DNA"/>
</dbReference>
<feature type="domain" description="Peptidase S11 D-alanyl-D-alanine carboxypeptidase A N-terminal" evidence="9">
    <location>
        <begin position="33"/>
        <end position="257"/>
    </location>
</feature>
<dbReference type="NCBIfam" id="NF008668">
    <property type="entry name" value="PRK11669.1"/>
    <property type="match status" value="1"/>
</dbReference>